<organism evidence="1 2">
    <name type="scientific">Diphasiastrum complanatum</name>
    <name type="common">Issler's clubmoss</name>
    <name type="synonym">Lycopodium complanatum</name>
    <dbReference type="NCBI Taxonomy" id="34168"/>
    <lineage>
        <taxon>Eukaryota</taxon>
        <taxon>Viridiplantae</taxon>
        <taxon>Streptophyta</taxon>
        <taxon>Embryophyta</taxon>
        <taxon>Tracheophyta</taxon>
        <taxon>Lycopodiopsida</taxon>
        <taxon>Lycopodiales</taxon>
        <taxon>Lycopodiaceae</taxon>
        <taxon>Lycopodioideae</taxon>
        <taxon>Diphasiastrum</taxon>
    </lineage>
</organism>
<reference evidence="2" key="1">
    <citation type="journal article" date="2024" name="Proc. Natl. Acad. Sci. U.S.A.">
        <title>Extraordinary preservation of gene collinearity over three hundred million years revealed in homosporous lycophytes.</title>
        <authorList>
            <person name="Li C."/>
            <person name="Wickell D."/>
            <person name="Kuo L.Y."/>
            <person name="Chen X."/>
            <person name="Nie B."/>
            <person name="Liao X."/>
            <person name="Peng D."/>
            <person name="Ji J."/>
            <person name="Jenkins J."/>
            <person name="Williams M."/>
            <person name="Shu S."/>
            <person name="Plott C."/>
            <person name="Barry K."/>
            <person name="Rajasekar S."/>
            <person name="Grimwood J."/>
            <person name="Han X."/>
            <person name="Sun S."/>
            <person name="Hou Z."/>
            <person name="He W."/>
            <person name="Dai G."/>
            <person name="Sun C."/>
            <person name="Schmutz J."/>
            <person name="Leebens-Mack J.H."/>
            <person name="Li F.W."/>
            <person name="Wang L."/>
        </authorList>
    </citation>
    <scope>NUCLEOTIDE SEQUENCE [LARGE SCALE GENOMIC DNA]</scope>
    <source>
        <strain evidence="2">cv. PW_Plant_1</strain>
    </source>
</reference>
<dbReference type="EMBL" id="CM055112">
    <property type="protein sequence ID" value="KAJ7517216.1"/>
    <property type="molecule type" value="Genomic_DNA"/>
</dbReference>
<name>A0ACC2AI79_DIPCM</name>
<evidence type="ECO:0000313" key="1">
    <source>
        <dbReference type="EMBL" id="KAJ7517216.1"/>
    </source>
</evidence>
<accession>A0ACC2AI79</accession>
<evidence type="ECO:0000313" key="2">
    <source>
        <dbReference type="Proteomes" id="UP001162992"/>
    </source>
</evidence>
<keyword evidence="2" id="KW-1185">Reference proteome</keyword>
<gene>
    <name evidence="1" type="ORF">O6H91_21G014900</name>
</gene>
<proteinExistence type="predicted"/>
<protein>
    <submittedName>
        <fullName evidence="1">Uncharacterized protein</fullName>
    </submittedName>
</protein>
<comment type="caution">
    <text evidence="1">The sequence shown here is derived from an EMBL/GenBank/DDBJ whole genome shotgun (WGS) entry which is preliminary data.</text>
</comment>
<dbReference type="Proteomes" id="UP001162992">
    <property type="component" value="Chromosome 21"/>
</dbReference>
<sequence length="1542" mass="171745">MLLPRRICDSTQVVWDGHDLSSCFEDMFLGVGGDLITLTLISHYLTRRCQNTGNSRRSGLVGARALEFLFAAAAGISFFIFVQFLYEGHTTASNNVHFLLHISIRLVAWVCVFLVIYSNHDNITDQGWHVCVWLILRPVLDLPSLRSNLMLEGWSVHYFEELVLFSVSLTSSIMLSRSYIYQYLHKRRDKSLVEPLIEPKALDQTPMNMQVTISRSAWSFLSFSWVNSLMETGFKQQLCQDDLLTLPKDLIPSTCGDRLWAFWMVEQTKGADASLFRAIFQAYGWKYLQIGLLKIVNDALSFSGPLLLNAVVSSVQYGSSSSYYYGYWAALGLGAVSSVRALLGTQYTFYISKIKLQLRASITTVVYRKALCVKIAERSGFSTGEIQTFMSVDAERIVNLCSSFHDLWSLPLQMAIVLCMLYLQVKFAFLAGLSVVILLIPVNKWIAERISAANQLMMKEKDERVRRMNELLTYIRTLKMYAWETNFAKRVIQIRKQELKYLAVRKYLDALCVYFWACTPTLFSLFTFGLYALLGYSLDAATVFTSLALFNILLAPLNSFPWVINGVIEAFISIKRVHKFLLCPNYDVDWTKEMTMSPLKISSHSTTKYASEMGKGMAISITDADFTWSNSAKKSPLLTLKNISLKIPRGALVLLLGKVGSGKTSLFQAILGQMHQVRGNIEVDGSVAFVAQLPWIQSGTIRHNVLFGQAYDHERYNEVLQACALDVDIAQMKGGDSREVGENGYNLSGGQKARLALARALYKDCEIYLLDDPLSAVDAHVAAWLLQHAIQGPLMAQKTRILCTHHIEALPLANLVVVMENGHIQFVGSPDSLGTSNLNPQSFKEGQFKFEGCSDREAAHLNTTMYKDIKDLVDRTIKNKDFEGHSVLQDTGICITENSGQGVRQSQVMLIPNMADNEELLNWAIPTEIQGDILDTISNTIDLPALPVSTEIVPLVEEEERKEGQVEAAVYWTYAAFCGWFTLGVIFVSATLMQASRNGNDWWLAHWVDDNFRKHKEKTVYFYLEVLVIIACCNSIFTLARAFSYAYGGLRAAFHVHEKLLQNIIKAPVSFFDQNPKGRILNRFSSDLYAVDDSLPFTANNLLANVFGLLGITTILCFVQWTFLVLLMPLSYIYINVQKYYRATSRELRRLDSVSRSSVYTSFTEALDGAPTIQAYKSQALFSANNSACVEVNQKASFSEIAASLWLSIRLQMLASTIILFISIMALVGNHSNLPGGSTTAGLMGLALSYATPIISLLSDMLSNFTETEKEMVSVERVRQYISIEGEPLEGDMDLGANWPTAGIVEFCHATLVYKKGLPPALDGISFVVQGGEHVGIAGRTGAGKSSILAALFRLTPLTNGRILIDNIDTARIALHRLRSNLKIVPQNPFLFEGTVRENLNSNGDIGDCDLWKMLEKCHLKDIVKGAGGLDAHILEGGDSLSLGQRQLLSLARSLLESTKILCLDECTSNIDLGMASLLKETIASECQNMTVITIAHRISTISDLDRVIILDRGKLVEQGPPKVLLTDPTSKFSGLARASTL</sequence>